<comment type="caution">
    <text evidence="2">The sequence shown here is derived from an EMBL/GenBank/DDBJ whole genome shotgun (WGS) entry which is preliminary data.</text>
</comment>
<dbReference type="Proteomes" id="UP001190700">
    <property type="component" value="Unassembled WGS sequence"/>
</dbReference>
<feature type="compositionally biased region" description="Acidic residues" evidence="1">
    <location>
        <begin position="61"/>
        <end position="74"/>
    </location>
</feature>
<evidence type="ECO:0000313" key="3">
    <source>
        <dbReference type="Proteomes" id="UP001190700"/>
    </source>
</evidence>
<feature type="region of interest" description="Disordered" evidence="1">
    <location>
        <begin position="1"/>
        <end position="91"/>
    </location>
</feature>
<evidence type="ECO:0000256" key="1">
    <source>
        <dbReference type="SAM" id="MobiDB-lite"/>
    </source>
</evidence>
<dbReference type="AlphaFoldDB" id="A0AAE0H560"/>
<feature type="compositionally biased region" description="Polar residues" evidence="1">
    <location>
        <begin position="19"/>
        <end position="30"/>
    </location>
</feature>
<feature type="compositionally biased region" description="Basic and acidic residues" evidence="1">
    <location>
        <begin position="1"/>
        <end position="10"/>
    </location>
</feature>
<name>A0AAE0H560_9CHLO</name>
<feature type="compositionally biased region" description="Basic and acidic residues" evidence="1">
    <location>
        <begin position="75"/>
        <end position="91"/>
    </location>
</feature>
<keyword evidence="3" id="KW-1185">Reference proteome</keyword>
<proteinExistence type="predicted"/>
<organism evidence="2 3">
    <name type="scientific">Cymbomonas tetramitiformis</name>
    <dbReference type="NCBI Taxonomy" id="36881"/>
    <lineage>
        <taxon>Eukaryota</taxon>
        <taxon>Viridiplantae</taxon>
        <taxon>Chlorophyta</taxon>
        <taxon>Pyramimonadophyceae</taxon>
        <taxon>Pyramimonadales</taxon>
        <taxon>Pyramimonadaceae</taxon>
        <taxon>Cymbomonas</taxon>
    </lineage>
</organism>
<dbReference type="EMBL" id="LGRX02000010">
    <property type="protein sequence ID" value="KAK3289890.1"/>
    <property type="molecule type" value="Genomic_DNA"/>
</dbReference>
<accession>A0AAE0H560</accession>
<sequence length="207" mass="23048">MPTNRGDERRRMRNPPTPTSASGVKQTTQDDIVVETGGEVEDGSGEMFNWLHNENNAGADNDSDSEGEGDEFEEGDGHKKGDDHGKGDDRNANIQNQKFFLELLLSKMSTSGGIPEKAITSPCALKQYYNFTSIKPSALMGLPALVLQKNLEQFLKAMHEFNEKLHTKITQMEANWFFENAEEAKLNLAAEMDQILAPISSQWAEVR</sequence>
<protein>
    <submittedName>
        <fullName evidence="2">Uncharacterized protein</fullName>
    </submittedName>
</protein>
<gene>
    <name evidence="2" type="ORF">CYMTET_2685</name>
</gene>
<evidence type="ECO:0000313" key="2">
    <source>
        <dbReference type="EMBL" id="KAK3289890.1"/>
    </source>
</evidence>
<reference evidence="2 3" key="1">
    <citation type="journal article" date="2015" name="Genome Biol. Evol.">
        <title>Comparative Genomics of a Bacterivorous Green Alga Reveals Evolutionary Causalities and Consequences of Phago-Mixotrophic Mode of Nutrition.</title>
        <authorList>
            <person name="Burns J.A."/>
            <person name="Paasch A."/>
            <person name="Narechania A."/>
            <person name="Kim E."/>
        </authorList>
    </citation>
    <scope>NUCLEOTIDE SEQUENCE [LARGE SCALE GENOMIC DNA]</scope>
    <source>
        <strain evidence="2 3">PLY_AMNH</strain>
    </source>
</reference>